<dbReference type="InterPro" id="IPR044782">
    <property type="entry name" value="SIA1/STLP5"/>
</dbReference>
<proteinExistence type="predicted"/>
<keyword evidence="3" id="KW-1185">Reference proteome</keyword>
<protein>
    <submittedName>
        <fullName evidence="2">Glycosyltransferase, CAZy GT29</fullName>
    </submittedName>
</protein>
<evidence type="ECO:0000256" key="1">
    <source>
        <dbReference type="SAM" id="Phobius"/>
    </source>
</evidence>
<dbReference type="Proteomes" id="UP000823775">
    <property type="component" value="Unassembled WGS sequence"/>
</dbReference>
<evidence type="ECO:0000313" key="2">
    <source>
        <dbReference type="EMBL" id="MCD7461089.1"/>
    </source>
</evidence>
<feature type="transmembrane region" description="Helical" evidence="1">
    <location>
        <begin position="12"/>
        <end position="35"/>
    </location>
</feature>
<dbReference type="EMBL" id="JACEIK010000698">
    <property type="protein sequence ID" value="MCD7461089.1"/>
    <property type="molecule type" value="Genomic_DNA"/>
</dbReference>
<evidence type="ECO:0000313" key="3">
    <source>
        <dbReference type="Proteomes" id="UP000823775"/>
    </source>
</evidence>
<dbReference type="PANTHER" id="PTHR47486">
    <property type="entry name" value="SIALYLTRANSFERASE-LIKE PROTEIN 1"/>
    <property type="match status" value="1"/>
</dbReference>
<reference evidence="2 3" key="1">
    <citation type="journal article" date="2021" name="BMC Genomics">
        <title>Datura genome reveals duplications of psychoactive alkaloid biosynthetic genes and high mutation rate following tissue culture.</title>
        <authorList>
            <person name="Rajewski A."/>
            <person name="Carter-House D."/>
            <person name="Stajich J."/>
            <person name="Litt A."/>
        </authorList>
    </citation>
    <scope>NUCLEOTIDE SEQUENCE [LARGE SCALE GENOMIC DNA]</scope>
    <source>
        <strain evidence="2">AR-01</strain>
    </source>
</reference>
<gene>
    <name evidence="2" type="primary">STV3_1</name>
    <name evidence="2" type="ORF">HAX54_045149</name>
</gene>
<keyword evidence="1" id="KW-1133">Transmembrane helix</keyword>
<keyword evidence="1" id="KW-0472">Membrane</keyword>
<accession>A0ABS8SQP6</accession>
<dbReference type="PANTHER" id="PTHR47486:SF1">
    <property type="entry name" value="SIALYLTRANSFERASE-LIKE PROTEIN 1"/>
    <property type="match status" value="1"/>
</dbReference>
<dbReference type="Gene3D" id="3.90.1480.20">
    <property type="entry name" value="Glycosyl transferase family 29"/>
    <property type="match status" value="1"/>
</dbReference>
<organism evidence="2 3">
    <name type="scientific">Datura stramonium</name>
    <name type="common">Jimsonweed</name>
    <name type="synonym">Common thornapple</name>
    <dbReference type="NCBI Taxonomy" id="4076"/>
    <lineage>
        <taxon>Eukaryota</taxon>
        <taxon>Viridiplantae</taxon>
        <taxon>Streptophyta</taxon>
        <taxon>Embryophyta</taxon>
        <taxon>Tracheophyta</taxon>
        <taxon>Spermatophyta</taxon>
        <taxon>Magnoliopsida</taxon>
        <taxon>eudicotyledons</taxon>
        <taxon>Gunneridae</taxon>
        <taxon>Pentapetalae</taxon>
        <taxon>asterids</taxon>
        <taxon>lamiids</taxon>
        <taxon>Solanales</taxon>
        <taxon>Solanaceae</taxon>
        <taxon>Solanoideae</taxon>
        <taxon>Datureae</taxon>
        <taxon>Datura</taxon>
    </lineage>
</organism>
<name>A0ABS8SQP6_DATST</name>
<dbReference type="InterPro" id="IPR038578">
    <property type="entry name" value="GT29-like_sf"/>
</dbReference>
<comment type="caution">
    <text evidence="2">The sequence shown here is derived from an EMBL/GenBank/DDBJ whole genome shotgun (WGS) entry which is preliminary data.</text>
</comment>
<keyword evidence="1" id="KW-0812">Transmembrane</keyword>
<sequence length="168" mass="18714">MTRAARLSRKPALVRLLCVAALFSIIIVSIQSSFFTGSWTPVNISQTNSDLVPLPKELIALGIMSSSRFLNHWSTSTTSAAVLCEQYRNMTTVLTREYLDSRPDGWFDYAAKRIAQLGADKCYNQTLCEEHLNLILPAKPPFHPRQFRRCAVVGNSGDLLKAPSLGRN</sequence>